<gene>
    <name evidence="2" type="ORF">TNCV_4090051</name>
</gene>
<sequence>MALVIAYPKPVIFTKGTIILLAGIAVICLPKDKKDVRLEVWSAMGQMRVADQVLNPLIGNFGPAPSYQVV</sequence>
<evidence type="ECO:0000313" key="3">
    <source>
        <dbReference type="Proteomes" id="UP000887159"/>
    </source>
</evidence>
<feature type="transmembrane region" description="Helical" evidence="1">
    <location>
        <begin position="12"/>
        <end position="29"/>
    </location>
</feature>
<comment type="caution">
    <text evidence="2">The sequence shown here is derived from an EMBL/GenBank/DDBJ whole genome shotgun (WGS) entry which is preliminary data.</text>
</comment>
<dbReference type="EMBL" id="BMAU01021265">
    <property type="protein sequence ID" value="GFY06903.1"/>
    <property type="molecule type" value="Genomic_DNA"/>
</dbReference>
<keyword evidence="1" id="KW-0812">Transmembrane</keyword>
<evidence type="ECO:0000313" key="2">
    <source>
        <dbReference type="EMBL" id="GFY06903.1"/>
    </source>
</evidence>
<accession>A0A8X6SH62</accession>
<keyword evidence="3" id="KW-1185">Reference proteome</keyword>
<keyword evidence="1" id="KW-1133">Transmembrane helix</keyword>
<name>A0A8X6SH62_TRICX</name>
<proteinExistence type="predicted"/>
<dbReference type="AlphaFoldDB" id="A0A8X6SH62"/>
<evidence type="ECO:0000256" key="1">
    <source>
        <dbReference type="SAM" id="Phobius"/>
    </source>
</evidence>
<keyword evidence="1" id="KW-0472">Membrane</keyword>
<dbReference type="Proteomes" id="UP000887159">
    <property type="component" value="Unassembled WGS sequence"/>
</dbReference>
<reference evidence="2" key="1">
    <citation type="submission" date="2020-08" db="EMBL/GenBank/DDBJ databases">
        <title>Multicomponent nature underlies the extraordinary mechanical properties of spider dragline silk.</title>
        <authorList>
            <person name="Kono N."/>
            <person name="Nakamura H."/>
            <person name="Mori M."/>
            <person name="Yoshida Y."/>
            <person name="Ohtoshi R."/>
            <person name="Malay A.D."/>
            <person name="Moran D.A.P."/>
            <person name="Tomita M."/>
            <person name="Numata K."/>
            <person name="Arakawa K."/>
        </authorList>
    </citation>
    <scope>NUCLEOTIDE SEQUENCE</scope>
</reference>
<organism evidence="2 3">
    <name type="scientific">Trichonephila clavipes</name>
    <name type="common">Golden silk orbweaver</name>
    <name type="synonym">Nephila clavipes</name>
    <dbReference type="NCBI Taxonomy" id="2585209"/>
    <lineage>
        <taxon>Eukaryota</taxon>
        <taxon>Metazoa</taxon>
        <taxon>Ecdysozoa</taxon>
        <taxon>Arthropoda</taxon>
        <taxon>Chelicerata</taxon>
        <taxon>Arachnida</taxon>
        <taxon>Araneae</taxon>
        <taxon>Araneomorphae</taxon>
        <taxon>Entelegynae</taxon>
        <taxon>Araneoidea</taxon>
        <taxon>Nephilidae</taxon>
        <taxon>Trichonephila</taxon>
    </lineage>
</organism>
<protein>
    <submittedName>
        <fullName evidence="2">Uncharacterized protein</fullName>
    </submittedName>
</protein>